<dbReference type="Proteomes" id="UP000054396">
    <property type="component" value="Unassembled WGS sequence"/>
</dbReference>
<accession>A0A0W7WL45</accession>
<dbReference type="EMBL" id="LPXO01000003">
    <property type="protein sequence ID" value="KUF11333.1"/>
    <property type="molecule type" value="Genomic_DNA"/>
</dbReference>
<evidence type="ECO:0000313" key="1">
    <source>
        <dbReference type="EMBL" id="KUF11333.1"/>
    </source>
</evidence>
<keyword evidence="2" id="KW-1185">Reference proteome</keyword>
<comment type="caution">
    <text evidence="1">The sequence shown here is derived from an EMBL/GenBank/DDBJ whole genome shotgun (WGS) entry which is preliminary data.</text>
</comment>
<gene>
    <name evidence="1" type="ORF">AVJ23_06060</name>
</gene>
<organism evidence="1 2">
    <name type="scientific">Pseudoponticoccus marisrubri</name>
    <dbReference type="NCBI Taxonomy" id="1685382"/>
    <lineage>
        <taxon>Bacteria</taxon>
        <taxon>Pseudomonadati</taxon>
        <taxon>Pseudomonadota</taxon>
        <taxon>Alphaproteobacteria</taxon>
        <taxon>Rhodobacterales</taxon>
        <taxon>Roseobacteraceae</taxon>
        <taxon>Pseudoponticoccus</taxon>
    </lineage>
</organism>
<proteinExistence type="predicted"/>
<sequence>MPWLNPTPVTRFASLDEVGRTIDETVHTILADAAAHDLEDDQRAPALALAPSPGSGKTTRTQAILASQPRDLIGGDALFLSPTADLSAEACDRALAIHGNTTPATQIRGRSAIDPLNPGERMCQKWELAEQVARAGLKVGDTLCQLREGEGADETVRRCPFFDDCAYQRQSRELPEESAVDRYAAHNFVYLPTPTGRNKALRVIDEKFWPKMLRQTVAPVHAFTRQERFPRPAEEPIECHFIHRAAHEVVDALRVGRDVSALPYHADLYRNFAKNERENIDRLPVIKPDMTEEEQTETLARIQACKSAAHRYAAIWEALADAWDLGRATPDRLTLQTRTYTSADGGTVEVEEIVCHGSRKVLGNIPTLILDADASETILGTFFPKIEVCTQRLKPNAEITQVSNLRMSTTRLLGSASLRRKCRMLIETEVARDRNDHAGGVLVGCTKKVARRFFEEAGLVSPTTPDREAVSIMLNEKLFGASWLWFGDRALGSNRYEDYATVIVLGRNELPVEALEDQGRSLFGDKDDQPLEFVEADKNGRRQMPEVLIPYEMTSGASVAAPVRMHPDERIREIQMQHRECCTRQLVERLRLARARYRKRVILVCNIPIPGLPVDNLVRFDDLLPRTDRLGSALREATRGHRSLILTAKELPKCAPDTFSNEKAAEQWLARIRKNPRPAMNDINSGVRGFGLHAARIRRDVPRARLEICLVLVQPGECPRAVIEAAHGPLRDYAPIPTPDATSVFGSKGSNR</sequence>
<evidence type="ECO:0000313" key="2">
    <source>
        <dbReference type="Proteomes" id="UP000054396"/>
    </source>
</evidence>
<protein>
    <submittedName>
        <fullName evidence="1">Uncharacterized protein</fullName>
    </submittedName>
</protein>
<reference evidence="1 2" key="1">
    <citation type="submission" date="2015-12" db="EMBL/GenBank/DDBJ databases">
        <authorList>
            <person name="Shamseldin A."/>
            <person name="Moawad H."/>
            <person name="Abd El-Rahim W.M."/>
            <person name="Sadowsky M.J."/>
        </authorList>
    </citation>
    <scope>NUCLEOTIDE SEQUENCE [LARGE SCALE GENOMIC DNA]</scope>
    <source>
        <strain evidence="1 2">SJ5A-1</strain>
    </source>
</reference>
<name>A0A0W7WL45_9RHOB</name>
<dbReference type="AlphaFoldDB" id="A0A0W7WL45"/>